<accession>A0A9P6RV33</accession>
<feature type="domain" description="N-acetyltransferase" evidence="1">
    <location>
        <begin position="14"/>
        <end position="163"/>
    </location>
</feature>
<sequence>MLGEATSTSPREPLIFERCTSQNALDTFFSWPLQEQWNPSTKGNETREVFLKADPNGFICGKIINPETRREEIISIVSAITYGNDQAWVGFYIVNPRFRGHGYGLESFRKALEHAGHDRASVGLDGVMAQVENYKKSGFTAVAWQNGRRHGSIRDLIENQERDLADRIARDEVPGLVLLTDPKVDKKELAVIEQRYAGLKRPQFVQDWADFHALHPEEHRFGVAVLATDDNNGLENAEKPAKGTMLGWACVRPAETSYRVGPLYADTPEVAKQLLVKLAYEVLQAEKQSPYHVPLKFDVDVPNSNQAAVELFDRIGWNDTFPSLRMWKGKMPEHDVNGVFGVASLEVG</sequence>
<gene>
    <name evidence="2" type="ORF">BGZ99_009694</name>
</gene>
<dbReference type="EMBL" id="JAAAIP010000084">
    <property type="protein sequence ID" value="KAG0326342.1"/>
    <property type="molecule type" value="Genomic_DNA"/>
</dbReference>
<name>A0A9P6RV33_9FUNG</name>
<evidence type="ECO:0000313" key="2">
    <source>
        <dbReference type="EMBL" id="KAG0326342.1"/>
    </source>
</evidence>
<proteinExistence type="predicted"/>
<evidence type="ECO:0000259" key="1">
    <source>
        <dbReference type="PROSITE" id="PS51186"/>
    </source>
</evidence>
<dbReference type="InterPro" id="IPR041496">
    <property type="entry name" value="YitH/HolE_GNAT"/>
</dbReference>
<dbReference type="SUPFAM" id="SSF55729">
    <property type="entry name" value="Acyl-CoA N-acyltransferases (Nat)"/>
    <property type="match status" value="1"/>
</dbReference>
<dbReference type="InterPro" id="IPR052729">
    <property type="entry name" value="Acyl/Acetyltrans_Enzymes"/>
</dbReference>
<dbReference type="AlphaFoldDB" id="A0A9P6RV33"/>
<dbReference type="PANTHER" id="PTHR47237">
    <property type="entry name" value="SLL0310 PROTEIN"/>
    <property type="match status" value="1"/>
</dbReference>
<dbReference type="Gene3D" id="3.40.630.30">
    <property type="match status" value="1"/>
</dbReference>
<keyword evidence="3" id="KW-1185">Reference proteome</keyword>
<dbReference type="InterPro" id="IPR016181">
    <property type="entry name" value="Acyl_CoA_acyltransferase"/>
</dbReference>
<dbReference type="Pfam" id="PF00583">
    <property type="entry name" value="Acetyltransf_1"/>
    <property type="match status" value="1"/>
</dbReference>
<dbReference type="InterPro" id="IPR000182">
    <property type="entry name" value="GNAT_dom"/>
</dbReference>
<dbReference type="Pfam" id="PF18014">
    <property type="entry name" value="Acetyltransf_18"/>
    <property type="match status" value="1"/>
</dbReference>
<dbReference type="OrthoDB" id="5771378at2759"/>
<organism evidence="2 3">
    <name type="scientific">Dissophora globulifera</name>
    <dbReference type="NCBI Taxonomy" id="979702"/>
    <lineage>
        <taxon>Eukaryota</taxon>
        <taxon>Fungi</taxon>
        <taxon>Fungi incertae sedis</taxon>
        <taxon>Mucoromycota</taxon>
        <taxon>Mortierellomycotina</taxon>
        <taxon>Mortierellomycetes</taxon>
        <taxon>Mortierellales</taxon>
        <taxon>Mortierellaceae</taxon>
        <taxon>Dissophora</taxon>
    </lineage>
</organism>
<comment type="caution">
    <text evidence="2">The sequence shown here is derived from an EMBL/GenBank/DDBJ whole genome shotgun (WGS) entry which is preliminary data.</text>
</comment>
<dbReference type="Gene3D" id="3.40.630.90">
    <property type="match status" value="1"/>
</dbReference>
<dbReference type="PANTHER" id="PTHR47237:SF1">
    <property type="entry name" value="SLL0310 PROTEIN"/>
    <property type="match status" value="1"/>
</dbReference>
<dbReference type="Proteomes" id="UP000738325">
    <property type="component" value="Unassembled WGS sequence"/>
</dbReference>
<reference evidence="2" key="1">
    <citation type="journal article" date="2020" name="Fungal Divers.">
        <title>Resolving the Mortierellaceae phylogeny through synthesis of multi-gene phylogenetics and phylogenomics.</title>
        <authorList>
            <person name="Vandepol N."/>
            <person name="Liber J."/>
            <person name="Desiro A."/>
            <person name="Na H."/>
            <person name="Kennedy M."/>
            <person name="Barry K."/>
            <person name="Grigoriev I.V."/>
            <person name="Miller A.N."/>
            <person name="O'Donnell K."/>
            <person name="Stajich J.E."/>
            <person name="Bonito G."/>
        </authorList>
    </citation>
    <scope>NUCLEOTIDE SEQUENCE</scope>
    <source>
        <strain evidence="2">REB-010B</strain>
    </source>
</reference>
<dbReference type="GO" id="GO:0016747">
    <property type="term" value="F:acyltransferase activity, transferring groups other than amino-acyl groups"/>
    <property type="evidence" value="ECO:0007669"/>
    <property type="project" value="InterPro"/>
</dbReference>
<protein>
    <recommendedName>
        <fullName evidence="1">N-acetyltransferase domain-containing protein</fullName>
    </recommendedName>
</protein>
<dbReference type="CDD" id="cd04301">
    <property type="entry name" value="NAT_SF"/>
    <property type="match status" value="1"/>
</dbReference>
<evidence type="ECO:0000313" key="3">
    <source>
        <dbReference type="Proteomes" id="UP000738325"/>
    </source>
</evidence>
<dbReference type="PROSITE" id="PS51186">
    <property type="entry name" value="GNAT"/>
    <property type="match status" value="1"/>
</dbReference>